<dbReference type="PROSITE" id="PS00758">
    <property type="entry name" value="ARGE_DAPE_CPG2_1"/>
    <property type="match status" value="1"/>
</dbReference>
<comment type="cofactor">
    <cofactor evidence="1">
        <name>Zn(2+)</name>
        <dbReference type="ChEBI" id="CHEBI:29105"/>
    </cofactor>
</comment>
<dbReference type="InterPro" id="IPR001261">
    <property type="entry name" value="ArgE/DapE_CS"/>
</dbReference>
<evidence type="ECO:0000256" key="1">
    <source>
        <dbReference type="ARBA" id="ARBA00001947"/>
    </source>
</evidence>
<dbReference type="Pfam" id="PF07687">
    <property type="entry name" value="M20_dimer"/>
    <property type="match status" value="1"/>
</dbReference>
<dbReference type="PANTHER" id="PTHR43808:SF9">
    <property type="entry name" value="BLL0789 PROTEIN"/>
    <property type="match status" value="1"/>
</dbReference>
<dbReference type="Gene3D" id="3.40.630.10">
    <property type="entry name" value="Zn peptidases"/>
    <property type="match status" value="1"/>
</dbReference>
<evidence type="ECO:0000313" key="6">
    <source>
        <dbReference type="EMBL" id="MBD7984561.1"/>
    </source>
</evidence>
<keyword evidence="7" id="KW-1185">Reference proteome</keyword>
<dbReference type="RefSeq" id="WP_191694259.1">
    <property type="nucleotide sequence ID" value="NZ_JACSQN010000006.1"/>
</dbReference>
<gene>
    <name evidence="6" type="ORF">H9649_08215</name>
</gene>
<accession>A0ABR8U960</accession>
<evidence type="ECO:0000256" key="4">
    <source>
        <dbReference type="ARBA" id="ARBA00022833"/>
    </source>
</evidence>
<evidence type="ECO:0000256" key="3">
    <source>
        <dbReference type="ARBA" id="ARBA00022801"/>
    </source>
</evidence>
<keyword evidence="3" id="KW-0378">Hydrolase</keyword>
<dbReference type="InterPro" id="IPR002933">
    <property type="entry name" value="Peptidase_M20"/>
</dbReference>
<name>A0ABR8U960_9BACL</name>
<organism evidence="6 7">
    <name type="scientific">Sporosarcina quadrami</name>
    <dbReference type="NCBI Taxonomy" id="2762234"/>
    <lineage>
        <taxon>Bacteria</taxon>
        <taxon>Bacillati</taxon>
        <taxon>Bacillota</taxon>
        <taxon>Bacilli</taxon>
        <taxon>Bacillales</taxon>
        <taxon>Caryophanaceae</taxon>
        <taxon>Sporosarcina</taxon>
    </lineage>
</organism>
<sequence>MQIQEDLKSFLEQRQESAINFLKELVNTDSSAGEKHSVDEVGELIRQRLSVESVDYEVRQSDDYGDTIIARIAGKRPGKILLMGHMDTAFPLGTVKERPFSQDGNLLRGPGVSDMKSGLVTMMEAVIALKELASDTICDIELLFTPDEEIGSPHSRELIQELAADALAVFNLEPGRPDGSIVTARKGSAHHKITVEGKAAHSGAFIENGISANDELALKMIEIKKLMDIEKGITINFGKIEGGIGNNVVSPSATATIHLAFWTLEHYEQTVKAIQKVVDHSFVPGSKSTLSGKIGMLPMEKTAGVGLLFSAVREAGEMIGYEVTEQRTKGAADAGFTASLGIPTICGMGPVGGNWHGVDEYMELDTFCPRTLLLATSILQYLQQD</sequence>
<evidence type="ECO:0000256" key="2">
    <source>
        <dbReference type="ARBA" id="ARBA00022723"/>
    </source>
</evidence>
<keyword evidence="4" id="KW-0862">Zinc</keyword>
<dbReference type="Proteomes" id="UP000626786">
    <property type="component" value="Unassembled WGS sequence"/>
</dbReference>
<dbReference type="EMBL" id="JACSQN010000006">
    <property type="protein sequence ID" value="MBD7984561.1"/>
    <property type="molecule type" value="Genomic_DNA"/>
</dbReference>
<reference evidence="6 7" key="1">
    <citation type="submission" date="2020-08" db="EMBL/GenBank/DDBJ databases">
        <title>A Genomic Blueprint of the Chicken Gut Microbiome.</title>
        <authorList>
            <person name="Gilroy R."/>
            <person name="Ravi A."/>
            <person name="Getino M."/>
            <person name="Pursley I."/>
            <person name="Horton D.L."/>
            <person name="Alikhan N.-F."/>
            <person name="Baker D."/>
            <person name="Gharbi K."/>
            <person name="Hall N."/>
            <person name="Watson M."/>
            <person name="Adriaenssens E.M."/>
            <person name="Foster-Nyarko E."/>
            <person name="Jarju S."/>
            <person name="Secka A."/>
            <person name="Antonio M."/>
            <person name="Oren A."/>
            <person name="Chaudhuri R."/>
            <person name="La Ragione R.M."/>
            <person name="Hildebrand F."/>
            <person name="Pallen M.J."/>
        </authorList>
    </citation>
    <scope>NUCLEOTIDE SEQUENCE [LARGE SCALE GENOMIC DNA]</scope>
    <source>
        <strain evidence="6 7">Sa2YVA2</strain>
    </source>
</reference>
<keyword evidence="2" id="KW-0479">Metal-binding</keyword>
<proteinExistence type="predicted"/>
<dbReference type="SUPFAM" id="SSF55031">
    <property type="entry name" value="Bacterial exopeptidase dimerisation domain"/>
    <property type="match status" value="1"/>
</dbReference>
<protein>
    <submittedName>
        <fullName evidence="6">M20 family metallopeptidase</fullName>
    </submittedName>
</protein>
<dbReference type="Gene3D" id="3.30.70.360">
    <property type="match status" value="1"/>
</dbReference>
<dbReference type="CDD" id="cd03885">
    <property type="entry name" value="M20_CPDG2"/>
    <property type="match status" value="1"/>
</dbReference>
<evidence type="ECO:0000259" key="5">
    <source>
        <dbReference type="Pfam" id="PF07687"/>
    </source>
</evidence>
<dbReference type="PANTHER" id="PTHR43808">
    <property type="entry name" value="ACETYLORNITHINE DEACETYLASE"/>
    <property type="match status" value="1"/>
</dbReference>
<dbReference type="InterPro" id="IPR017150">
    <property type="entry name" value="Pept_M20_glutamate_carboxypep"/>
</dbReference>
<dbReference type="InterPro" id="IPR011650">
    <property type="entry name" value="Peptidase_M20_dimer"/>
</dbReference>
<feature type="domain" description="Peptidase M20 dimerisation" evidence="5">
    <location>
        <begin position="183"/>
        <end position="282"/>
    </location>
</feature>
<dbReference type="Pfam" id="PF01546">
    <property type="entry name" value="Peptidase_M20"/>
    <property type="match status" value="1"/>
</dbReference>
<dbReference type="InterPro" id="IPR036264">
    <property type="entry name" value="Bact_exopeptidase_dim_dom"/>
</dbReference>
<dbReference type="InterPro" id="IPR050072">
    <property type="entry name" value="Peptidase_M20A"/>
</dbReference>
<dbReference type="PIRSF" id="PIRSF037238">
    <property type="entry name" value="Carboxypeptidase_G2"/>
    <property type="match status" value="1"/>
</dbReference>
<dbReference type="SUPFAM" id="SSF53187">
    <property type="entry name" value="Zn-dependent exopeptidases"/>
    <property type="match status" value="1"/>
</dbReference>
<comment type="caution">
    <text evidence="6">The sequence shown here is derived from an EMBL/GenBank/DDBJ whole genome shotgun (WGS) entry which is preliminary data.</text>
</comment>
<evidence type="ECO:0000313" key="7">
    <source>
        <dbReference type="Proteomes" id="UP000626786"/>
    </source>
</evidence>